<proteinExistence type="predicted"/>
<evidence type="ECO:0000313" key="3">
    <source>
        <dbReference type="Proteomes" id="UP001597452"/>
    </source>
</evidence>
<organism evidence="2 3">
    <name type="scientific">Piscibacillus salipiscarius</name>
    <dbReference type="NCBI Taxonomy" id="299480"/>
    <lineage>
        <taxon>Bacteria</taxon>
        <taxon>Bacillati</taxon>
        <taxon>Bacillota</taxon>
        <taxon>Bacilli</taxon>
        <taxon>Bacillales</taxon>
        <taxon>Bacillaceae</taxon>
        <taxon>Piscibacillus</taxon>
    </lineage>
</organism>
<comment type="caution">
    <text evidence="2">The sequence shown here is derived from an EMBL/GenBank/DDBJ whole genome shotgun (WGS) entry which is preliminary data.</text>
</comment>
<dbReference type="Proteomes" id="UP001597452">
    <property type="component" value="Unassembled WGS sequence"/>
</dbReference>
<keyword evidence="1" id="KW-0812">Transmembrane</keyword>
<gene>
    <name evidence="2" type="ORF">ACFSW4_12510</name>
</gene>
<evidence type="ECO:0000313" key="2">
    <source>
        <dbReference type="EMBL" id="MFD2639691.1"/>
    </source>
</evidence>
<dbReference type="RefSeq" id="WP_377329664.1">
    <property type="nucleotide sequence ID" value="NZ_JBHUMZ010000044.1"/>
</dbReference>
<protein>
    <submittedName>
        <fullName evidence="2">Uncharacterized protein</fullName>
    </submittedName>
</protein>
<name>A0ABW5QCF8_9BACI</name>
<sequence>MTSIRIMIFGLSLMIFGSTIVEGTSSQNFFIIIGFLLNIIGLIAAIPNNSSNKNEH</sequence>
<feature type="transmembrane region" description="Helical" evidence="1">
    <location>
        <begin position="6"/>
        <end position="22"/>
    </location>
</feature>
<evidence type="ECO:0000256" key="1">
    <source>
        <dbReference type="SAM" id="Phobius"/>
    </source>
</evidence>
<keyword evidence="3" id="KW-1185">Reference proteome</keyword>
<reference evidence="3" key="1">
    <citation type="journal article" date="2019" name="Int. J. Syst. Evol. Microbiol.">
        <title>The Global Catalogue of Microorganisms (GCM) 10K type strain sequencing project: providing services to taxonomists for standard genome sequencing and annotation.</title>
        <authorList>
            <consortium name="The Broad Institute Genomics Platform"/>
            <consortium name="The Broad Institute Genome Sequencing Center for Infectious Disease"/>
            <person name="Wu L."/>
            <person name="Ma J."/>
        </authorList>
    </citation>
    <scope>NUCLEOTIDE SEQUENCE [LARGE SCALE GENOMIC DNA]</scope>
    <source>
        <strain evidence="3">TISTR 1571</strain>
    </source>
</reference>
<keyword evidence="1" id="KW-0472">Membrane</keyword>
<accession>A0ABW5QCF8</accession>
<feature type="transmembrane region" description="Helical" evidence="1">
    <location>
        <begin position="29"/>
        <end position="46"/>
    </location>
</feature>
<dbReference type="EMBL" id="JBHUMZ010000044">
    <property type="protein sequence ID" value="MFD2639691.1"/>
    <property type="molecule type" value="Genomic_DNA"/>
</dbReference>
<keyword evidence="1" id="KW-1133">Transmembrane helix</keyword>